<reference evidence="5" key="1">
    <citation type="submission" date="2025-08" db="UniProtKB">
        <authorList>
            <consortium name="RefSeq"/>
        </authorList>
    </citation>
    <scope>IDENTIFICATION</scope>
    <source>
        <tissue evidence="5">Spleen</tissue>
    </source>
</reference>
<dbReference type="GO" id="GO:0000281">
    <property type="term" value="P:mitotic cytokinesis"/>
    <property type="evidence" value="ECO:0007669"/>
    <property type="project" value="TreeGrafter"/>
</dbReference>
<feature type="compositionally biased region" description="Basic and acidic residues" evidence="3">
    <location>
        <begin position="11"/>
        <end position="21"/>
    </location>
</feature>
<dbReference type="Proteomes" id="UP000515140">
    <property type="component" value="Unplaced"/>
</dbReference>
<feature type="region of interest" description="Disordered" evidence="3">
    <location>
        <begin position="1"/>
        <end position="82"/>
    </location>
</feature>
<proteinExistence type="predicted"/>
<name>A0A6P5JP61_PHACI</name>
<sequence>MFSSDFSVEPELMHKTPSQRDRWRKKQFSSMQDENKHPTRKRLSRREKLRSRRHNHQLLRSKDKPEKLVLVAADNSSVPRGT</sequence>
<keyword evidence="4" id="KW-1185">Reference proteome</keyword>
<dbReference type="GO" id="GO:0005634">
    <property type="term" value="C:nucleus"/>
    <property type="evidence" value="ECO:0007669"/>
    <property type="project" value="TreeGrafter"/>
</dbReference>
<dbReference type="GO" id="GO:0000776">
    <property type="term" value="C:kinetochore"/>
    <property type="evidence" value="ECO:0007669"/>
    <property type="project" value="TreeGrafter"/>
</dbReference>
<dbReference type="InParanoid" id="A0A6P5JP61"/>
<evidence type="ECO:0000256" key="1">
    <source>
        <dbReference type="ARBA" id="ARBA00004496"/>
    </source>
</evidence>
<comment type="subcellular location">
    <subcellularLocation>
        <location evidence="1">Cytoplasm</location>
    </subcellularLocation>
</comment>
<organism evidence="4 5">
    <name type="scientific">Phascolarctos cinereus</name>
    <name type="common">Koala</name>
    <dbReference type="NCBI Taxonomy" id="38626"/>
    <lineage>
        <taxon>Eukaryota</taxon>
        <taxon>Metazoa</taxon>
        <taxon>Chordata</taxon>
        <taxon>Craniata</taxon>
        <taxon>Vertebrata</taxon>
        <taxon>Euteleostomi</taxon>
        <taxon>Mammalia</taxon>
        <taxon>Metatheria</taxon>
        <taxon>Diprotodontia</taxon>
        <taxon>Phascolarctidae</taxon>
        <taxon>Phascolarctos</taxon>
    </lineage>
</organism>
<keyword evidence="2" id="KW-0963">Cytoplasm</keyword>
<dbReference type="KEGG" id="pcw:110204055"/>
<evidence type="ECO:0000256" key="2">
    <source>
        <dbReference type="ARBA" id="ARBA00022490"/>
    </source>
</evidence>
<dbReference type="PANTHER" id="PTHR13142">
    <property type="entry name" value="INNER CENTROMERE PROTEIN"/>
    <property type="match status" value="1"/>
</dbReference>
<dbReference type="GO" id="GO:0005737">
    <property type="term" value="C:cytoplasm"/>
    <property type="evidence" value="ECO:0007669"/>
    <property type="project" value="UniProtKB-SubCell"/>
</dbReference>
<feature type="compositionally biased region" description="Basic residues" evidence="3">
    <location>
        <begin position="38"/>
        <end position="59"/>
    </location>
</feature>
<dbReference type="PANTHER" id="PTHR13142:SF1">
    <property type="entry name" value="INNER CENTROMERE PROTEIN"/>
    <property type="match status" value="1"/>
</dbReference>
<dbReference type="RefSeq" id="XP_020836072.1">
    <property type="nucleotide sequence ID" value="XM_020980413.1"/>
</dbReference>
<accession>A0A6P5JP61</accession>
<dbReference type="GO" id="GO:1990385">
    <property type="term" value="C:meiotic spindle midzone"/>
    <property type="evidence" value="ECO:0007669"/>
    <property type="project" value="TreeGrafter"/>
</dbReference>
<gene>
    <name evidence="5" type="primary">LOC110204055</name>
</gene>
<protein>
    <submittedName>
        <fullName evidence="5">Inner centromere protein-like</fullName>
    </submittedName>
</protein>
<dbReference type="GeneID" id="110204055"/>
<dbReference type="GO" id="GO:0051257">
    <property type="term" value="P:meiotic spindle midzone assembly"/>
    <property type="evidence" value="ECO:0007669"/>
    <property type="project" value="TreeGrafter"/>
</dbReference>
<dbReference type="GO" id="GO:0030496">
    <property type="term" value="C:midbody"/>
    <property type="evidence" value="ECO:0007669"/>
    <property type="project" value="TreeGrafter"/>
</dbReference>
<evidence type="ECO:0000256" key="3">
    <source>
        <dbReference type="SAM" id="MobiDB-lite"/>
    </source>
</evidence>
<dbReference type="GO" id="GO:0032133">
    <property type="term" value="C:chromosome passenger complex"/>
    <property type="evidence" value="ECO:0007669"/>
    <property type="project" value="TreeGrafter"/>
</dbReference>
<evidence type="ECO:0000313" key="5">
    <source>
        <dbReference type="RefSeq" id="XP_020836072.1"/>
    </source>
</evidence>
<evidence type="ECO:0000313" key="4">
    <source>
        <dbReference type="Proteomes" id="UP000515140"/>
    </source>
</evidence>
<dbReference type="AlphaFoldDB" id="A0A6P5JP61"/>
<dbReference type="GO" id="GO:0051310">
    <property type="term" value="P:metaphase chromosome alignment"/>
    <property type="evidence" value="ECO:0007669"/>
    <property type="project" value="TreeGrafter"/>
</dbReference>